<reference evidence="2" key="1">
    <citation type="submission" date="2014-09" db="EMBL/GenBank/DDBJ databases">
        <title>Vibrio variabilis JCM 19239. (C206) whole genome shotgun sequence.</title>
        <authorList>
            <person name="Sawabe T."/>
            <person name="Meirelles P."/>
            <person name="Nakanishi M."/>
            <person name="Sayaka M."/>
            <person name="Hattori M."/>
            <person name="Ohkuma M."/>
        </authorList>
    </citation>
    <scope>NUCLEOTIDE SEQUENCE [LARGE SCALE GENOMIC DNA]</scope>
    <source>
        <strain evidence="2">JCM 19239</strain>
    </source>
</reference>
<organism evidence="1 2">
    <name type="scientific">Vibrio variabilis</name>
    <dbReference type="NCBI Taxonomy" id="990271"/>
    <lineage>
        <taxon>Bacteria</taxon>
        <taxon>Pseudomonadati</taxon>
        <taxon>Pseudomonadota</taxon>
        <taxon>Gammaproteobacteria</taxon>
        <taxon>Vibrionales</taxon>
        <taxon>Vibrionaceae</taxon>
        <taxon>Vibrio</taxon>
    </lineage>
</organism>
<sequence>MAAHFERKAERLKNEKFSFSKKRSLKNLNLSICVGTR</sequence>
<proteinExistence type="predicted"/>
<gene>
    <name evidence="1" type="ORF">JCM19239_678</name>
</gene>
<name>A0ABQ0JKP0_9VIBR</name>
<comment type="caution">
    <text evidence="1">The sequence shown here is derived from an EMBL/GenBank/DDBJ whole genome shotgun (WGS) entry which is preliminary data.</text>
</comment>
<evidence type="ECO:0000313" key="2">
    <source>
        <dbReference type="Proteomes" id="UP000029223"/>
    </source>
</evidence>
<dbReference type="EMBL" id="BBMS01000062">
    <property type="protein sequence ID" value="GAL29324.1"/>
    <property type="molecule type" value="Genomic_DNA"/>
</dbReference>
<accession>A0ABQ0JKP0</accession>
<evidence type="ECO:0000313" key="1">
    <source>
        <dbReference type="EMBL" id="GAL29324.1"/>
    </source>
</evidence>
<reference evidence="2" key="2">
    <citation type="submission" date="2014-09" db="EMBL/GenBank/DDBJ databases">
        <authorList>
            <consortium name="NBRP consortium"/>
            <person name="Sawabe T."/>
            <person name="Meirelles P."/>
            <person name="Nakanishi M."/>
            <person name="Sayaka M."/>
            <person name="Hattori M."/>
            <person name="Ohkuma M."/>
        </authorList>
    </citation>
    <scope>NUCLEOTIDE SEQUENCE [LARGE SCALE GENOMIC DNA]</scope>
    <source>
        <strain evidence="2">JCM 19239</strain>
    </source>
</reference>
<keyword evidence="2" id="KW-1185">Reference proteome</keyword>
<protein>
    <submittedName>
        <fullName evidence="1">Uncharacterized protein</fullName>
    </submittedName>
</protein>
<dbReference type="Proteomes" id="UP000029223">
    <property type="component" value="Unassembled WGS sequence"/>
</dbReference>